<gene>
    <name evidence="1" type="ORF">RRG08_062587</name>
</gene>
<organism evidence="1 2">
    <name type="scientific">Elysia crispata</name>
    <name type="common">lettuce slug</name>
    <dbReference type="NCBI Taxonomy" id="231223"/>
    <lineage>
        <taxon>Eukaryota</taxon>
        <taxon>Metazoa</taxon>
        <taxon>Spiralia</taxon>
        <taxon>Lophotrochozoa</taxon>
        <taxon>Mollusca</taxon>
        <taxon>Gastropoda</taxon>
        <taxon>Heterobranchia</taxon>
        <taxon>Euthyneura</taxon>
        <taxon>Panpulmonata</taxon>
        <taxon>Sacoglossa</taxon>
        <taxon>Placobranchoidea</taxon>
        <taxon>Plakobranchidae</taxon>
        <taxon>Elysia</taxon>
    </lineage>
</organism>
<evidence type="ECO:0000313" key="1">
    <source>
        <dbReference type="EMBL" id="KAK3737626.1"/>
    </source>
</evidence>
<protein>
    <submittedName>
        <fullName evidence="1">Uncharacterized protein</fullName>
    </submittedName>
</protein>
<name>A0AAE0YA38_9GAST</name>
<sequence>MSSTPPKNEKCFKPFEWNTPKNGCSCSSRALGLKPCLLRICSADISIFTQGAFDITSHIASAKHKKFFVV</sequence>
<dbReference type="Proteomes" id="UP001283361">
    <property type="component" value="Unassembled WGS sequence"/>
</dbReference>
<accession>A0AAE0YA38</accession>
<proteinExistence type="predicted"/>
<dbReference type="AlphaFoldDB" id="A0AAE0YA38"/>
<evidence type="ECO:0000313" key="2">
    <source>
        <dbReference type="Proteomes" id="UP001283361"/>
    </source>
</evidence>
<reference evidence="1" key="1">
    <citation type="journal article" date="2023" name="G3 (Bethesda)">
        <title>A reference genome for the long-term kleptoplast-retaining sea slug Elysia crispata morphotype clarki.</title>
        <authorList>
            <person name="Eastman K.E."/>
            <person name="Pendleton A.L."/>
            <person name="Shaikh M.A."/>
            <person name="Suttiyut T."/>
            <person name="Ogas R."/>
            <person name="Tomko P."/>
            <person name="Gavelis G."/>
            <person name="Widhalm J.R."/>
            <person name="Wisecaver J.H."/>
        </authorList>
    </citation>
    <scope>NUCLEOTIDE SEQUENCE</scope>
    <source>
        <strain evidence="1">ECLA1</strain>
    </source>
</reference>
<dbReference type="EMBL" id="JAWDGP010006634">
    <property type="protein sequence ID" value="KAK3737626.1"/>
    <property type="molecule type" value="Genomic_DNA"/>
</dbReference>
<comment type="caution">
    <text evidence="1">The sequence shown here is derived from an EMBL/GenBank/DDBJ whole genome shotgun (WGS) entry which is preliminary data.</text>
</comment>
<keyword evidence="2" id="KW-1185">Reference proteome</keyword>